<dbReference type="EMBL" id="GL988041">
    <property type="protein sequence ID" value="EGS20489.1"/>
    <property type="molecule type" value="Genomic_DNA"/>
</dbReference>
<protein>
    <submittedName>
        <fullName evidence="3">Peroxisomal biogenesis factor 3-like protein</fullName>
    </submittedName>
</protein>
<feature type="region of interest" description="Disordered" evidence="1">
    <location>
        <begin position="505"/>
        <end position="538"/>
    </location>
</feature>
<evidence type="ECO:0000313" key="3">
    <source>
        <dbReference type="EMBL" id="EGS20489.1"/>
    </source>
</evidence>
<dbReference type="RefSeq" id="XP_006692785.1">
    <property type="nucleotide sequence ID" value="XM_006692722.1"/>
</dbReference>
<feature type="region of interest" description="Disordered" evidence="1">
    <location>
        <begin position="147"/>
        <end position="179"/>
    </location>
</feature>
<evidence type="ECO:0000313" key="4">
    <source>
        <dbReference type="Proteomes" id="UP000008066"/>
    </source>
</evidence>
<feature type="region of interest" description="Disordered" evidence="1">
    <location>
        <begin position="100"/>
        <end position="122"/>
    </location>
</feature>
<reference evidence="3 4" key="1">
    <citation type="journal article" date="2011" name="Cell">
        <title>Insight into structure and assembly of the nuclear pore complex by utilizing the genome of a eukaryotic thermophile.</title>
        <authorList>
            <person name="Amlacher S."/>
            <person name="Sarges P."/>
            <person name="Flemming D."/>
            <person name="van Noort V."/>
            <person name="Kunze R."/>
            <person name="Devos D.P."/>
            <person name="Arumugam M."/>
            <person name="Bork P."/>
            <person name="Hurt E."/>
        </authorList>
    </citation>
    <scope>NUCLEOTIDE SEQUENCE [LARGE SCALE GENOMIC DNA]</scope>
    <source>
        <strain evidence="4">DSM 1495 / CBS 144.50 / IMI 039719</strain>
    </source>
</reference>
<dbReference type="OMA" id="HRGWKDL"/>
<feature type="compositionally biased region" description="Low complexity" evidence="1">
    <location>
        <begin position="505"/>
        <end position="518"/>
    </location>
</feature>
<accession>G0S4R0</accession>
<gene>
    <name evidence="3" type="ORF">CTHT_0023210</name>
</gene>
<dbReference type="KEGG" id="cthr:CTHT_0023210"/>
<name>G0S4R0_CHATD</name>
<evidence type="ECO:0000256" key="2">
    <source>
        <dbReference type="SAM" id="Phobius"/>
    </source>
</evidence>
<keyword evidence="2" id="KW-0812">Transmembrane</keyword>
<dbReference type="AlphaFoldDB" id="G0S4R0"/>
<dbReference type="HOGENOM" id="CLU_017002_3_0_1"/>
<evidence type="ECO:0000256" key="1">
    <source>
        <dbReference type="SAM" id="MobiDB-lite"/>
    </source>
</evidence>
<proteinExistence type="predicted"/>
<dbReference type="eggNOG" id="KOG4444">
    <property type="taxonomic scope" value="Eukaryota"/>
</dbReference>
<keyword evidence="2" id="KW-0472">Membrane</keyword>
<dbReference type="PANTHER" id="PTHR28080">
    <property type="entry name" value="PEROXISOMAL BIOGENESIS FACTOR 3"/>
    <property type="match status" value="1"/>
</dbReference>
<keyword evidence="2" id="KW-1133">Transmembrane helix</keyword>
<dbReference type="Pfam" id="PF04882">
    <property type="entry name" value="Peroxin-3"/>
    <property type="match status" value="1"/>
</dbReference>
<dbReference type="Proteomes" id="UP000008066">
    <property type="component" value="Unassembled WGS sequence"/>
</dbReference>
<dbReference type="GO" id="GO:0005778">
    <property type="term" value="C:peroxisomal membrane"/>
    <property type="evidence" value="ECO:0007669"/>
    <property type="project" value="InterPro"/>
</dbReference>
<dbReference type="GO" id="GO:0045046">
    <property type="term" value="P:protein import into peroxisome membrane"/>
    <property type="evidence" value="ECO:0007669"/>
    <property type="project" value="TreeGrafter"/>
</dbReference>
<dbReference type="GeneID" id="18256359"/>
<dbReference type="STRING" id="759272.G0S4R0"/>
<dbReference type="InterPro" id="IPR006966">
    <property type="entry name" value="Peroxin-3"/>
</dbReference>
<dbReference type="PANTHER" id="PTHR28080:SF1">
    <property type="entry name" value="PEROXISOMAL BIOGENESIS FACTOR 3"/>
    <property type="match status" value="1"/>
</dbReference>
<organism evidence="4">
    <name type="scientific">Chaetomium thermophilum (strain DSM 1495 / CBS 144.50 / IMI 039719)</name>
    <name type="common">Thermochaetoides thermophila</name>
    <dbReference type="NCBI Taxonomy" id="759272"/>
    <lineage>
        <taxon>Eukaryota</taxon>
        <taxon>Fungi</taxon>
        <taxon>Dikarya</taxon>
        <taxon>Ascomycota</taxon>
        <taxon>Pezizomycotina</taxon>
        <taxon>Sordariomycetes</taxon>
        <taxon>Sordariomycetidae</taxon>
        <taxon>Sordariales</taxon>
        <taxon>Chaetomiaceae</taxon>
        <taxon>Thermochaetoides</taxon>
    </lineage>
</organism>
<sequence>MLAATRRWVKRYRVPIALSFGVVGAGYLVTNYVVNKLRDARERMTSDRIAKENLRRRFEQNQEDCTFTVLALLPTATSNILEAMNVEKITYEIQQIKGSGSRAKSIGSTSPPSMSEFAPTDDDGRSIISVSVKSEAGLHATQLNVPGSLTSADAAGGSGAAEGARDVPPPPPKPRKTKRQLWDDLTICSITRAYTLIYTLGLLTMLTRIQLNLLGRRSYLSSVVSLATGGIPGTISLENNDDDSPEQAYGTDFDVNRKYLTFSWWLLNRGWIQVMHRVEAAVRQVFSHLSPRDTLSLETFTKLTRDMRAIVEGPAPTRGLGTSWLPFLLPPQDQEEAVLRESGVLDDATLSASSPSNTPAAAASLRRLLDETADLIESPAFSNVITQLFDAGFSLLLDEKVGKGLLETPTVSAATVDPVPSASDVTPPQAVVSRAILLPKILSVLTRQAHAIGNGMPNEYLQAMEAVRDLEGFAAVVYSSNWQADIAGYEEEVLGMASSSSMHSSTTLVSSQQQQQSLKWGPGEAQLPPSSPVPQVQVHPPLEEGKLVGSVTATTMTASVTVPAESSIVMVGAEAEASVFNSAWERASTGVSSGANPGASN</sequence>
<keyword evidence="4" id="KW-1185">Reference proteome</keyword>
<dbReference type="GO" id="GO:0030674">
    <property type="term" value="F:protein-macromolecule adaptor activity"/>
    <property type="evidence" value="ECO:0007669"/>
    <property type="project" value="TreeGrafter"/>
</dbReference>
<dbReference type="OrthoDB" id="45930at2759"/>
<feature type="transmembrane region" description="Helical" evidence="2">
    <location>
        <begin position="12"/>
        <end position="34"/>
    </location>
</feature>